<dbReference type="InterPro" id="IPR001584">
    <property type="entry name" value="Integrase_cat-core"/>
</dbReference>
<feature type="domain" description="Integrase catalytic" evidence="2">
    <location>
        <begin position="48"/>
        <end position="175"/>
    </location>
</feature>
<dbReference type="GO" id="GO:0015074">
    <property type="term" value="P:DNA integration"/>
    <property type="evidence" value="ECO:0007669"/>
    <property type="project" value="InterPro"/>
</dbReference>
<dbReference type="Gene3D" id="3.30.420.10">
    <property type="entry name" value="Ribonuclease H-like superfamily/Ribonuclease H"/>
    <property type="match status" value="1"/>
</dbReference>
<dbReference type="EMBL" id="AUZY01005843">
    <property type="protein sequence ID" value="EQD56906.1"/>
    <property type="molecule type" value="Genomic_DNA"/>
</dbReference>
<reference evidence="3" key="2">
    <citation type="journal article" date="2014" name="ISME J.">
        <title>Microbial stratification in low pH oxic and suboxic macroscopic growths along an acid mine drainage.</title>
        <authorList>
            <person name="Mendez-Garcia C."/>
            <person name="Mesa V."/>
            <person name="Sprenger R.R."/>
            <person name="Richter M."/>
            <person name="Diez M.S."/>
            <person name="Solano J."/>
            <person name="Bargiela R."/>
            <person name="Golyshina O.V."/>
            <person name="Manteca A."/>
            <person name="Ramos J.L."/>
            <person name="Gallego J.R."/>
            <person name="Llorente I."/>
            <person name="Martins Dos Santos V.A."/>
            <person name="Jensen O.N."/>
            <person name="Pelaez A.I."/>
            <person name="Sanchez J."/>
            <person name="Ferrer M."/>
        </authorList>
    </citation>
    <scope>NUCLEOTIDE SEQUENCE</scope>
</reference>
<organism evidence="3">
    <name type="scientific">mine drainage metagenome</name>
    <dbReference type="NCBI Taxonomy" id="410659"/>
    <lineage>
        <taxon>unclassified sequences</taxon>
        <taxon>metagenomes</taxon>
        <taxon>ecological metagenomes</taxon>
    </lineage>
</organism>
<comment type="caution">
    <text evidence="3">The sequence shown here is derived from an EMBL/GenBank/DDBJ whole genome shotgun (WGS) entry which is preliminary data.</text>
</comment>
<dbReference type="AlphaFoldDB" id="T1A895"/>
<protein>
    <submittedName>
        <fullName evidence="3">Integrase catalytic region</fullName>
    </submittedName>
</protein>
<proteinExistence type="predicted"/>
<evidence type="ECO:0000313" key="3">
    <source>
        <dbReference type="EMBL" id="EQD56906.1"/>
    </source>
</evidence>
<reference evidence="3" key="1">
    <citation type="submission" date="2013-08" db="EMBL/GenBank/DDBJ databases">
        <authorList>
            <person name="Mendez C."/>
            <person name="Richter M."/>
            <person name="Ferrer M."/>
            <person name="Sanchez J."/>
        </authorList>
    </citation>
    <scope>NUCLEOTIDE SEQUENCE</scope>
</reference>
<feature type="non-terminal residue" evidence="3">
    <location>
        <position position="175"/>
    </location>
</feature>
<evidence type="ECO:0000256" key="1">
    <source>
        <dbReference type="SAM" id="MobiDB-lite"/>
    </source>
</evidence>
<dbReference type="SUPFAM" id="SSF53098">
    <property type="entry name" value="Ribonuclease H-like"/>
    <property type="match status" value="1"/>
</dbReference>
<evidence type="ECO:0000259" key="2">
    <source>
        <dbReference type="PROSITE" id="PS50994"/>
    </source>
</evidence>
<dbReference type="InterPro" id="IPR012337">
    <property type="entry name" value="RNaseH-like_sf"/>
</dbReference>
<dbReference type="GO" id="GO:0003676">
    <property type="term" value="F:nucleic acid binding"/>
    <property type="evidence" value="ECO:0007669"/>
    <property type="project" value="InterPro"/>
</dbReference>
<name>T1A895_9ZZZZ</name>
<feature type="region of interest" description="Disordered" evidence="1">
    <location>
        <begin position="46"/>
        <end position="68"/>
    </location>
</feature>
<sequence>MNFLVNQACLRLKDLSASHLYNLRKTKSYIRRHSQFTKTKLAPVSIGKRTKPRNDGRPGFLRVDSVHQGDKDGEKGVYHINLVDEVTQWEVVVCVEGISEKFMIPALTAAMDLFPFMMLNFHADNGSEYMNQKVADLLQRMLVKLTKSRPYHSGDNGLAETKNGSIIRKALGWIH</sequence>
<dbReference type="PROSITE" id="PS50994">
    <property type="entry name" value="INTEGRASE"/>
    <property type="match status" value="1"/>
</dbReference>
<dbReference type="InterPro" id="IPR036397">
    <property type="entry name" value="RNaseH_sf"/>
</dbReference>
<gene>
    <name evidence="3" type="ORF">B1B_08899</name>
</gene>
<accession>T1A895</accession>